<dbReference type="GO" id="GO:0008190">
    <property type="term" value="F:eukaryotic initiation factor 4E binding"/>
    <property type="evidence" value="ECO:0007669"/>
    <property type="project" value="InterPro"/>
</dbReference>
<evidence type="ECO:0000313" key="4">
    <source>
        <dbReference type="EMBL" id="KAK4001900.1"/>
    </source>
</evidence>
<proteinExistence type="predicted"/>
<dbReference type="Gene3D" id="1.25.40.180">
    <property type="match status" value="1"/>
</dbReference>
<dbReference type="GO" id="GO:0003723">
    <property type="term" value="F:RNA binding"/>
    <property type="evidence" value="ECO:0007669"/>
    <property type="project" value="UniProtKB-UniRule"/>
</dbReference>
<dbReference type="Gene3D" id="3.30.1370.10">
    <property type="entry name" value="K Homology domain, type 1"/>
    <property type="match status" value="1"/>
</dbReference>
<dbReference type="InterPro" id="IPR004088">
    <property type="entry name" value="KH_dom_type_1"/>
</dbReference>
<name>A0A0P6B2P1_9CRUS</name>
<reference evidence="3" key="1">
    <citation type="submission" date="2015-10" db="EMBL/GenBank/DDBJ databases">
        <title>EvidentialGene: Evidence-directed Construction of Complete mRNA Transcriptomes without Genomes.</title>
        <authorList>
            <person name="Gilbert D.G."/>
        </authorList>
    </citation>
    <scope>NUCLEOTIDE SEQUENCE</scope>
</reference>
<dbReference type="OrthoDB" id="6357832at2759"/>
<dbReference type="GO" id="GO:0005737">
    <property type="term" value="C:cytoplasm"/>
    <property type="evidence" value="ECO:0007669"/>
    <property type="project" value="TreeGrafter"/>
</dbReference>
<protein>
    <submittedName>
        <fullName evidence="3">Poly(RC)-binding protein</fullName>
    </submittedName>
</protein>
<feature type="domain" description="K Homology" evidence="2">
    <location>
        <begin position="198"/>
        <end position="269"/>
    </location>
</feature>
<dbReference type="GO" id="GO:0034518">
    <property type="term" value="C:RNA cap binding complex"/>
    <property type="evidence" value="ECO:0007669"/>
    <property type="project" value="TreeGrafter"/>
</dbReference>
<evidence type="ECO:0000313" key="3">
    <source>
        <dbReference type="EMBL" id="JAN83916.1"/>
    </source>
</evidence>
<sequence>MTSVIGTPYARAPRNVRTKNPQVMLKNKDTIQGSSGIFQNIADVVLFMENFNELVQSNSPEKDLRSAVLTLCVNLKIFGAQLEMNCKDQLDRVFIHLRNTGRDDSLDKISRLHLLEVVELRASRWAAQEQVSNYYQSKLNELQATGITDISSNVGQTTGQNELSPPVSPLPILLPGEVVKSSGKYIVNNVGSVSPAKHAIKDEVVIRNADSGKVMGIKGRRVHLIEEISDTVISFQRVNPGASERLVQITGAAPDNIERARQLIEQTIQRNASPVPQLDPIACTQSSSSNQECVSSRDTLKQSLMDTALEDYQHSVVVGEHCIKITGQSLDLVQTAKLVLDEYFAGLAGKRQRNFSACSSMDDGVFFPSQESPRECAPSVKKILKYDREKLLLWSKSPLCRQPPANFDLVFQNAPDIARKDLCSDTFFNATAYLEKYPEQLSPASEEIGRHCDVVDDV</sequence>
<dbReference type="InterPro" id="IPR040160">
    <property type="entry name" value="Mxt"/>
</dbReference>
<dbReference type="SUPFAM" id="SSF54791">
    <property type="entry name" value="Eukaryotic type KH-domain (KH-domain type I)"/>
    <property type="match status" value="1"/>
</dbReference>
<accession>A0A0P6B2P1</accession>
<evidence type="ECO:0000313" key="5">
    <source>
        <dbReference type="Proteomes" id="UP001234178"/>
    </source>
</evidence>
<dbReference type="Pfam" id="PF00013">
    <property type="entry name" value="KH_1"/>
    <property type="match status" value="1"/>
</dbReference>
<keyword evidence="1" id="KW-0694">RNA-binding</keyword>
<dbReference type="PROSITE" id="PS50084">
    <property type="entry name" value="KH_TYPE_1"/>
    <property type="match status" value="1"/>
</dbReference>
<dbReference type="InterPro" id="IPR036612">
    <property type="entry name" value="KH_dom_type_1_sf"/>
</dbReference>
<gene>
    <name evidence="4" type="ORF">OUZ56_003768</name>
</gene>
<dbReference type="CDD" id="cd22454">
    <property type="entry name" value="KH-I_Mextli_like"/>
    <property type="match status" value="1"/>
</dbReference>
<dbReference type="PANTHER" id="PTHR20849">
    <property type="entry name" value="EUKARYOTIC TRANSLATION INITIATION FACTOR 4E-BINDING PROTEIN MEXTLI"/>
    <property type="match status" value="1"/>
</dbReference>
<dbReference type="AlphaFoldDB" id="A0A0P6B2P1"/>
<evidence type="ECO:0000259" key="2">
    <source>
        <dbReference type="SMART" id="SM00322"/>
    </source>
</evidence>
<keyword evidence="5" id="KW-1185">Reference proteome</keyword>
<organism evidence="3">
    <name type="scientific">Daphnia magna</name>
    <dbReference type="NCBI Taxonomy" id="35525"/>
    <lineage>
        <taxon>Eukaryota</taxon>
        <taxon>Metazoa</taxon>
        <taxon>Ecdysozoa</taxon>
        <taxon>Arthropoda</taxon>
        <taxon>Crustacea</taxon>
        <taxon>Branchiopoda</taxon>
        <taxon>Diplostraca</taxon>
        <taxon>Cladocera</taxon>
        <taxon>Anomopoda</taxon>
        <taxon>Daphniidae</taxon>
        <taxon>Daphnia</taxon>
    </lineage>
</organism>
<evidence type="ECO:0000256" key="1">
    <source>
        <dbReference type="PROSITE-ProRule" id="PRU00117"/>
    </source>
</evidence>
<dbReference type="EMBL" id="JAOYFB010000001">
    <property type="protein sequence ID" value="KAK4001900.1"/>
    <property type="molecule type" value="Genomic_DNA"/>
</dbReference>
<dbReference type="SMART" id="SM00322">
    <property type="entry name" value="KH"/>
    <property type="match status" value="1"/>
</dbReference>
<dbReference type="GO" id="GO:1901190">
    <property type="term" value="P:regulation of formation of translation initiation ternary complex"/>
    <property type="evidence" value="ECO:0007669"/>
    <property type="project" value="TreeGrafter"/>
</dbReference>
<dbReference type="GO" id="GO:0003743">
    <property type="term" value="F:translation initiation factor activity"/>
    <property type="evidence" value="ECO:0007669"/>
    <property type="project" value="TreeGrafter"/>
</dbReference>
<dbReference type="PANTHER" id="PTHR20849:SF2">
    <property type="entry name" value="EUKARYOTIC TRANSLATION INITIATION FACTOR 4E-BINDING PROTEIN MEXTLI"/>
    <property type="match status" value="1"/>
</dbReference>
<dbReference type="Proteomes" id="UP001234178">
    <property type="component" value="Unassembled WGS sequence"/>
</dbReference>
<reference evidence="4 5" key="2">
    <citation type="journal article" date="2023" name="Nucleic Acids Res.">
        <title>The hologenome of Daphnia magna reveals possible DNA methylation and microbiome-mediated evolution of the host genome.</title>
        <authorList>
            <person name="Chaturvedi A."/>
            <person name="Li X."/>
            <person name="Dhandapani V."/>
            <person name="Marshall H."/>
            <person name="Kissane S."/>
            <person name="Cuenca-Cambronero M."/>
            <person name="Asole G."/>
            <person name="Calvet F."/>
            <person name="Ruiz-Romero M."/>
            <person name="Marangio P."/>
            <person name="Guigo R."/>
            <person name="Rago D."/>
            <person name="Mirbahai L."/>
            <person name="Eastwood N."/>
            <person name="Colbourne J.K."/>
            <person name="Zhou J."/>
            <person name="Mallon E."/>
            <person name="Orsini L."/>
        </authorList>
    </citation>
    <scope>NUCLEOTIDE SEQUENCE [LARGE SCALE GENOMIC DNA]</scope>
    <source>
        <strain evidence="4">LRV0_1</strain>
    </source>
</reference>
<dbReference type="FunFam" id="3.30.1370.10:FF:000072">
    <property type="entry name" value="Uncharacterized protein, isoform A"/>
    <property type="match status" value="1"/>
</dbReference>
<dbReference type="EMBL" id="GDIQ01010821">
    <property type="protein sequence ID" value="JAN83916.1"/>
    <property type="molecule type" value="Transcribed_RNA"/>
</dbReference>
<dbReference type="InterPro" id="IPR004087">
    <property type="entry name" value="KH_dom"/>
</dbReference>
<dbReference type="GO" id="GO:0045727">
    <property type="term" value="P:positive regulation of translation"/>
    <property type="evidence" value="ECO:0007669"/>
    <property type="project" value="InterPro"/>
</dbReference>